<reference evidence="3" key="1">
    <citation type="submission" date="2022-11" db="UniProtKB">
        <authorList>
            <consortium name="WormBaseParasite"/>
        </authorList>
    </citation>
    <scope>IDENTIFICATION</scope>
</reference>
<feature type="domain" description="MADF" evidence="1">
    <location>
        <begin position="23"/>
        <end position="114"/>
    </location>
</feature>
<proteinExistence type="predicted"/>
<sequence length="164" mass="19151">MFRRVGGRPVGKHHYVATEDVVHLIEEYSKRPVLWCTTHENYNINDGLRRMDDIVAIRDGVNLITAGKAYTKIQIKDKIKTLRYAYQRRFMERKRKPEWDQYFDMLRFLDGHIEIITEQSSPMEKNRNVISCNVIAQQPLSLEDLLQHSNESSQSAKPVSSCLA</sequence>
<name>A0A915D7B5_9BILA</name>
<protein>
    <submittedName>
        <fullName evidence="3">MADF domain-containing protein</fullName>
    </submittedName>
</protein>
<dbReference type="PROSITE" id="PS51029">
    <property type="entry name" value="MADF"/>
    <property type="match status" value="1"/>
</dbReference>
<dbReference type="WBParaSite" id="jg16239">
    <property type="protein sequence ID" value="jg16239"/>
    <property type="gene ID" value="jg16239"/>
</dbReference>
<organism evidence="2 3">
    <name type="scientific">Ditylenchus dipsaci</name>
    <dbReference type="NCBI Taxonomy" id="166011"/>
    <lineage>
        <taxon>Eukaryota</taxon>
        <taxon>Metazoa</taxon>
        <taxon>Ecdysozoa</taxon>
        <taxon>Nematoda</taxon>
        <taxon>Chromadorea</taxon>
        <taxon>Rhabditida</taxon>
        <taxon>Tylenchina</taxon>
        <taxon>Tylenchomorpha</taxon>
        <taxon>Sphaerularioidea</taxon>
        <taxon>Anguinidae</taxon>
        <taxon>Anguininae</taxon>
        <taxon>Ditylenchus</taxon>
    </lineage>
</organism>
<dbReference type="Proteomes" id="UP000887574">
    <property type="component" value="Unplaced"/>
</dbReference>
<dbReference type="Pfam" id="PF10545">
    <property type="entry name" value="MADF_DNA_bdg"/>
    <property type="match status" value="1"/>
</dbReference>
<evidence type="ECO:0000259" key="1">
    <source>
        <dbReference type="PROSITE" id="PS51029"/>
    </source>
</evidence>
<keyword evidence="2" id="KW-1185">Reference proteome</keyword>
<accession>A0A915D7B5</accession>
<evidence type="ECO:0000313" key="3">
    <source>
        <dbReference type="WBParaSite" id="jg16239"/>
    </source>
</evidence>
<dbReference type="SMART" id="SM00595">
    <property type="entry name" value="MADF"/>
    <property type="match status" value="1"/>
</dbReference>
<dbReference type="InterPro" id="IPR006578">
    <property type="entry name" value="MADF-dom"/>
</dbReference>
<evidence type="ECO:0000313" key="2">
    <source>
        <dbReference type="Proteomes" id="UP000887574"/>
    </source>
</evidence>
<dbReference type="AlphaFoldDB" id="A0A915D7B5"/>